<name>A0A085WKD3_9BACT</name>
<accession>A0A085WKD3</accession>
<sequence length="276" mass="30443">MPVSVLLVEGKLDAEVLNPVLGLAPVRLTLETGGSKSSLKPKARDRRQGSAGVVACYLRDRDFDFDPPASAALPVVDAQLETGVVLGWRWCRHELESYLLEPRLVEAATGWSAADYSKELLAAAQRLLPYTAARWAVGIARRSLPPFTELPTRPSELTNEIQLPPDCSQVACFAWVQQHVGAFRQQVEATLDGTVLQASLNERMQRLSGLTAIDDVLIWYSGKDLLAALSPLIATRPEANPKVFRRQLSRWIQDRPQDAVALFPEWQALLVALANN</sequence>
<gene>
    <name evidence="1" type="ORF">DB31_7383</name>
</gene>
<reference evidence="1 2" key="1">
    <citation type="submission" date="2014-04" db="EMBL/GenBank/DDBJ databases">
        <title>Genome assembly of Hyalangium minutum DSM 14724.</title>
        <authorList>
            <person name="Sharma G."/>
            <person name="Subramanian S."/>
        </authorList>
    </citation>
    <scope>NUCLEOTIDE SEQUENCE [LARGE SCALE GENOMIC DNA]</scope>
    <source>
        <strain evidence="1 2">DSM 14724</strain>
    </source>
</reference>
<dbReference type="OrthoDB" id="505797at2"/>
<dbReference type="AlphaFoldDB" id="A0A085WKD3"/>
<evidence type="ECO:0008006" key="3">
    <source>
        <dbReference type="Google" id="ProtNLM"/>
    </source>
</evidence>
<protein>
    <recommendedName>
        <fullName evidence="3">DUF4435 domain-containing protein</fullName>
    </recommendedName>
</protein>
<proteinExistence type="predicted"/>
<evidence type="ECO:0000313" key="2">
    <source>
        <dbReference type="Proteomes" id="UP000028725"/>
    </source>
</evidence>
<dbReference type="Proteomes" id="UP000028725">
    <property type="component" value="Unassembled WGS sequence"/>
</dbReference>
<evidence type="ECO:0000313" key="1">
    <source>
        <dbReference type="EMBL" id="KFE68146.1"/>
    </source>
</evidence>
<keyword evidence="2" id="KW-1185">Reference proteome</keyword>
<dbReference type="EMBL" id="JMCB01000006">
    <property type="protein sequence ID" value="KFE68146.1"/>
    <property type="molecule type" value="Genomic_DNA"/>
</dbReference>
<comment type="caution">
    <text evidence="1">The sequence shown here is derived from an EMBL/GenBank/DDBJ whole genome shotgun (WGS) entry which is preliminary data.</text>
</comment>
<dbReference type="STRING" id="394096.DB31_7383"/>
<organism evidence="1 2">
    <name type="scientific">Hyalangium minutum</name>
    <dbReference type="NCBI Taxonomy" id="394096"/>
    <lineage>
        <taxon>Bacteria</taxon>
        <taxon>Pseudomonadati</taxon>
        <taxon>Myxococcota</taxon>
        <taxon>Myxococcia</taxon>
        <taxon>Myxococcales</taxon>
        <taxon>Cystobacterineae</taxon>
        <taxon>Archangiaceae</taxon>
        <taxon>Hyalangium</taxon>
    </lineage>
</organism>
<dbReference type="RefSeq" id="WP_044188660.1">
    <property type="nucleotide sequence ID" value="NZ_JMCB01000006.1"/>
</dbReference>